<sequence>MTGSPEGQADVVAGGQVDLVIRAARAVVGGGEVAAAVCVRDGVITAVLPYDAPAPETDEVVELGPDVVLLPGLVDSHVHVNEPGHADWEGFATATRAAAAGGITTLVDMPLDSVPATVRAEALEAKRAAASGRCLVDVGFWGGAIPGNLGGLAALRRAGVLGFKCFLADSGAPDFPPLRPDQLVAAMREVRAFDGVLLVHAESAAALAGRPPARGPGYAGFLASRPDQVEEEAVATVIEAARLTGARAHIVHVSSARVLPAIGAARRAGVRLTAETCPHYLALTAEEVPEGATEYACCPPIRAAVNREPLWSALSGGVLDLVVSDHSPCAPELKHPGDFGAAWGGIASLQLSLPVVWTEARLRGVALPEVVRWMSEAPARLAGLPAKGAIAPGRDADLCAFAPDEGFVVRAGDLHHRHPVTPYAGRRLYGRVRRTWLRGRRVDPARPAGRLLAAPANHLEGIR</sequence>
<evidence type="ECO:0000256" key="5">
    <source>
        <dbReference type="ARBA" id="ARBA00010368"/>
    </source>
</evidence>
<dbReference type="OrthoDB" id="9803027at2"/>
<dbReference type="GO" id="GO:0005737">
    <property type="term" value="C:cytoplasm"/>
    <property type="evidence" value="ECO:0007669"/>
    <property type="project" value="TreeGrafter"/>
</dbReference>
<feature type="domain" description="Amidohydrolase-related" evidence="12">
    <location>
        <begin position="68"/>
        <end position="442"/>
    </location>
</feature>
<dbReference type="PANTHER" id="PTHR43668:SF2">
    <property type="entry name" value="ALLANTOINASE"/>
    <property type="match status" value="1"/>
</dbReference>
<dbReference type="FunFam" id="3.20.20.140:FF:000032">
    <property type="entry name" value="Allantoinase Dal1"/>
    <property type="match status" value="1"/>
</dbReference>
<dbReference type="GO" id="GO:0004038">
    <property type="term" value="F:allantoinase activity"/>
    <property type="evidence" value="ECO:0007669"/>
    <property type="project" value="UniProtKB-EC"/>
</dbReference>
<comment type="cofactor">
    <cofactor evidence="1">
        <name>Zn(2+)</name>
        <dbReference type="ChEBI" id="CHEBI:29105"/>
    </cofactor>
</comment>
<dbReference type="Pfam" id="PF01979">
    <property type="entry name" value="Amidohydro_1"/>
    <property type="match status" value="1"/>
</dbReference>
<evidence type="ECO:0000256" key="4">
    <source>
        <dbReference type="ARBA" id="ARBA00010286"/>
    </source>
</evidence>
<comment type="function">
    <text evidence="2">Catalyzes the reversible cyclization of carbamoyl aspartate to dihydroorotate.</text>
</comment>
<dbReference type="GO" id="GO:0006145">
    <property type="term" value="P:purine nucleobase catabolic process"/>
    <property type="evidence" value="ECO:0007669"/>
    <property type="project" value="TreeGrafter"/>
</dbReference>
<evidence type="ECO:0000313" key="13">
    <source>
        <dbReference type="EMBL" id="RCG32510.1"/>
    </source>
</evidence>
<dbReference type="InterPro" id="IPR011059">
    <property type="entry name" value="Metal-dep_hydrolase_composite"/>
</dbReference>
<evidence type="ECO:0000256" key="3">
    <source>
        <dbReference type="ARBA" id="ARBA00004968"/>
    </source>
</evidence>
<dbReference type="SUPFAM" id="SSF51556">
    <property type="entry name" value="Metallo-dependent hydrolases"/>
    <property type="match status" value="1"/>
</dbReference>
<dbReference type="EC" id="3.5.2.5" evidence="7"/>
<keyword evidence="8" id="KW-0659">Purine metabolism</keyword>
<evidence type="ECO:0000256" key="2">
    <source>
        <dbReference type="ARBA" id="ARBA00002368"/>
    </source>
</evidence>
<comment type="similarity">
    <text evidence="4">Belongs to the metallo-dependent hydrolases superfamily. DHOase family. Class I DHOase subfamily.</text>
</comment>
<dbReference type="AlphaFoldDB" id="A0A367FS38"/>
<protein>
    <recommendedName>
        <fullName evidence="7">allantoinase</fullName>
        <ecNumber evidence="7">3.5.2.5</ecNumber>
    </recommendedName>
</protein>
<dbReference type="GO" id="GO:0050897">
    <property type="term" value="F:cobalt ion binding"/>
    <property type="evidence" value="ECO:0007669"/>
    <property type="project" value="InterPro"/>
</dbReference>
<dbReference type="Proteomes" id="UP000253094">
    <property type="component" value="Unassembled WGS sequence"/>
</dbReference>
<evidence type="ECO:0000256" key="10">
    <source>
        <dbReference type="ARBA" id="ARBA00022801"/>
    </source>
</evidence>
<dbReference type="SUPFAM" id="SSF51338">
    <property type="entry name" value="Composite domain of metallo-dependent hydrolases"/>
    <property type="match status" value="1"/>
</dbReference>
<evidence type="ECO:0000256" key="9">
    <source>
        <dbReference type="ARBA" id="ARBA00022723"/>
    </source>
</evidence>
<organism evidence="13 14">
    <name type="scientific">Sphaerisporangium album</name>
    <dbReference type="NCBI Taxonomy" id="509200"/>
    <lineage>
        <taxon>Bacteria</taxon>
        <taxon>Bacillati</taxon>
        <taxon>Actinomycetota</taxon>
        <taxon>Actinomycetes</taxon>
        <taxon>Streptosporangiales</taxon>
        <taxon>Streptosporangiaceae</taxon>
        <taxon>Sphaerisporangium</taxon>
    </lineage>
</organism>
<dbReference type="GO" id="GO:0000256">
    <property type="term" value="P:allantoin catabolic process"/>
    <property type="evidence" value="ECO:0007669"/>
    <property type="project" value="InterPro"/>
</dbReference>
<comment type="similarity">
    <text evidence="5">Belongs to the metallo-dependent hydrolases superfamily. Allantoinase family.</text>
</comment>
<keyword evidence="9" id="KW-0479">Metal-binding</keyword>
<evidence type="ECO:0000256" key="7">
    <source>
        <dbReference type="ARBA" id="ARBA00012863"/>
    </source>
</evidence>
<dbReference type="EMBL" id="QOIL01000002">
    <property type="protein sequence ID" value="RCG32510.1"/>
    <property type="molecule type" value="Genomic_DNA"/>
</dbReference>
<keyword evidence="11" id="KW-0862">Zinc</keyword>
<dbReference type="PROSITE" id="PS00482">
    <property type="entry name" value="DIHYDROOROTASE_1"/>
    <property type="match status" value="1"/>
</dbReference>
<dbReference type="PANTHER" id="PTHR43668">
    <property type="entry name" value="ALLANTOINASE"/>
    <property type="match status" value="1"/>
</dbReference>
<reference evidence="13 14" key="1">
    <citation type="submission" date="2018-06" db="EMBL/GenBank/DDBJ databases">
        <title>Sphaerisporangium craniellae sp. nov., isolated from a marine sponge in the South China Sea.</title>
        <authorList>
            <person name="Li L."/>
        </authorList>
    </citation>
    <scope>NUCLEOTIDE SEQUENCE [LARGE SCALE GENOMIC DNA]</scope>
    <source>
        <strain evidence="13 14">CCTCC AA 208026</strain>
    </source>
</reference>
<evidence type="ECO:0000256" key="6">
    <source>
        <dbReference type="ARBA" id="ARBA00011881"/>
    </source>
</evidence>
<evidence type="ECO:0000256" key="1">
    <source>
        <dbReference type="ARBA" id="ARBA00001947"/>
    </source>
</evidence>
<proteinExistence type="inferred from homology"/>
<comment type="subunit">
    <text evidence="6">Homotetramer.</text>
</comment>
<name>A0A367FS38_9ACTN</name>
<keyword evidence="10 13" id="KW-0378">Hydrolase</keyword>
<accession>A0A367FS38</accession>
<evidence type="ECO:0000256" key="11">
    <source>
        <dbReference type="ARBA" id="ARBA00022833"/>
    </source>
</evidence>
<evidence type="ECO:0000259" key="12">
    <source>
        <dbReference type="Pfam" id="PF01979"/>
    </source>
</evidence>
<dbReference type="Gene3D" id="3.20.20.140">
    <property type="entry name" value="Metal-dependent hydrolases"/>
    <property type="match status" value="1"/>
</dbReference>
<keyword evidence="14" id="KW-1185">Reference proteome</keyword>
<dbReference type="InterPro" id="IPR002195">
    <property type="entry name" value="Dihydroorotase_CS"/>
</dbReference>
<gene>
    <name evidence="13" type="primary">allB</name>
    <name evidence="13" type="ORF">DQ384_03140</name>
</gene>
<comment type="pathway">
    <text evidence="3">Nitrogen metabolism; (S)-allantoin degradation; allantoate from (S)-allantoin: step 1/1.</text>
</comment>
<evidence type="ECO:0000313" key="14">
    <source>
        <dbReference type="Proteomes" id="UP000253094"/>
    </source>
</evidence>
<dbReference type="GO" id="GO:0008270">
    <property type="term" value="F:zinc ion binding"/>
    <property type="evidence" value="ECO:0007669"/>
    <property type="project" value="InterPro"/>
</dbReference>
<dbReference type="RefSeq" id="WP_114027148.1">
    <property type="nucleotide sequence ID" value="NZ_QOIL01000002.1"/>
</dbReference>
<comment type="caution">
    <text evidence="13">The sequence shown here is derived from an EMBL/GenBank/DDBJ whole genome shotgun (WGS) entry which is preliminary data.</text>
</comment>
<evidence type="ECO:0000256" key="8">
    <source>
        <dbReference type="ARBA" id="ARBA00022631"/>
    </source>
</evidence>
<dbReference type="NCBIfam" id="TIGR03178">
    <property type="entry name" value="allantoinase"/>
    <property type="match status" value="1"/>
</dbReference>
<dbReference type="InterPro" id="IPR050138">
    <property type="entry name" value="DHOase/Allantoinase_Hydrolase"/>
</dbReference>
<dbReference type="InterPro" id="IPR032466">
    <property type="entry name" value="Metal_Hydrolase"/>
</dbReference>
<dbReference type="InterPro" id="IPR017593">
    <property type="entry name" value="Allantoinase"/>
</dbReference>
<dbReference type="InterPro" id="IPR006680">
    <property type="entry name" value="Amidohydro-rel"/>
</dbReference>